<dbReference type="Proteomes" id="UP000823757">
    <property type="component" value="Unassembled WGS sequence"/>
</dbReference>
<dbReference type="InterPro" id="IPR036388">
    <property type="entry name" value="WH-like_DNA-bd_sf"/>
</dbReference>
<evidence type="ECO:0000256" key="3">
    <source>
        <dbReference type="ARBA" id="ARBA00023082"/>
    </source>
</evidence>
<feature type="domain" description="RNA polymerase sigma-70 region 2" evidence="5">
    <location>
        <begin position="17"/>
        <end position="79"/>
    </location>
</feature>
<keyword evidence="2" id="KW-0805">Transcription regulation</keyword>
<dbReference type="GO" id="GO:0016987">
    <property type="term" value="F:sigma factor activity"/>
    <property type="evidence" value="ECO:0007669"/>
    <property type="project" value="UniProtKB-KW"/>
</dbReference>
<evidence type="ECO:0000259" key="6">
    <source>
        <dbReference type="Pfam" id="PF08281"/>
    </source>
</evidence>
<evidence type="ECO:0000256" key="1">
    <source>
        <dbReference type="ARBA" id="ARBA00010641"/>
    </source>
</evidence>
<dbReference type="SUPFAM" id="SSF88659">
    <property type="entry name" value="Sigma3 and sigma4 domains of RNA polymerase sigma factors"/>
    <property type="match status" value="1"/>
</dbReference>
<evidence type="ECO:0000259" key="5">
    <source>
        <dbReference type="Pfam" id="PF04542"/>
    </source>
</evidence>
<evidence type="ECO:0000313" key="7">
    <source>
        <dbReference type="EMBL" id="MBO8474199.1"/>
    </source>
</evidence>
<evidence type="ECO:0000256" key="4">
    <source>
        <dbReference type="ARBA" id="ARBA00023163"/>
    </source>
</evidence>
<dbReference type="SUPFAM" id="SSF88946">
    <property type="entry name" value="Sigma2 domain of RNA polymerase sigma factors"/>
    <property type="match status" value="1"/>
</dbReference>
<dbReference type="AlphaFoldDB" id="A0A9D9NHQ9"/>
<dbReference type="InterPro" id="IPR039425">
    <property type="entry name" value="RNA_pol_sigma-70-like"/>
</dbReference>
<organism evidence="7 8">
    <name type="scientific">Candidatus Cryptobacteroides faecigallinarum</name>
    <dbReference type="NCBI Taxonomy" id="2840763"/>
    <lineage>
        <taxon>Bacteria</taxon>
        <taxon>Pseudomonadati</taxon>
        <taxon>Bacteroidota</taxon>
        <taxon>Bacteroidia</taxon>
        <taxon>Bacteroidales</taxon>
        <taxon>Candidatus Cryptobacteroides</taxon>
    </lineage>
</organism>
<comment type="caution">
    <text evidence="7">The sequence shown here is derived from an EMBL/GenBank/DDBJ whole genome shotgun (WGS) entry which is preliminary data.</text>
</comment>
<sequence>MAASGISFENLIGIYNNRDKYVAVALRYLQDQEKAKDIFSESYASLLERREMLPDDPVKMSIYLMQTVKHKCLNEIKKDSVRNGKRRAITEEDINLLSDDNVTRHIIEKDIHKALKAAGLKMDKLTFDIYVYSRIEGLSHKELAEKFGITQNRVAKEIMKAGKVMEKVFKEYMHIFVMFMQLFPIYGSE</sequence>
<keyword evidence="3" id="KW-0731">Sigma factor</keyword>
<evidence type="ECO:0000256" key="2">
    <source>
        <dbReference type="ARBA" id="ARBA00023015"/>
    </source>
</evidence>
<dbReference type="GO" id="GO:0006352">
    <property type="term" value="P:DNA-templated transcription initiation"/>
    <property type="evidence" value="ECO:0007669"/>
    <property type="project" value="InterPro"/>
</dbReference>
<protein>
    <submittedName>
        <fullName evidence="7">Sigma-70 family RNA polymerase sigma factor</fullName>
    </submittedName>
</protein>
<dbReference type="GO" id="GO:0003677">
    <property type="term" value="F:DNA binding"/>
    <property type="evidence" value="ECO:0007669"/>
    <property type="project" value="InterPro"/>
</dbReference>
<proteinExistence type="inferred from homology"/>
<dbReference type="InterPro" id="IPR013324">
    <property type="entry name" value="RNA_pol_sigma_r3/r4-like"/>
</dbReference>
<dbReference type="Pfam" id="PF08281">
    <property type="entry name" value="Sigma70_r4_2"/>
    <property type="match status" value="1"/>
</dbReference>
<accession>A0A9D9NHQ9</accession>
<comment type="similarity">
    <text evidence="1">Belongs to the sigma-70 factor family. ECF subfamily.</text>
</comment>
<name>A0A9D9NHQ9_9BACT</name>
<dbReference type="InterPro" id="IPR007627">
    <property type="entry name" value="RNA_pol_sigma70_r2"/>
</dbReference>
<dbReference type="EMBL" id="JADIMD010000039">
    <property type="protein sequence ID" value="MBO8474199.1"/>
    <property type="molecule type" value="Genomic_DNA"/>
</dbReference>
<reference evidence="7" key="1">
    <citation type="submission" date="2020-10" db="EMBL/GenBank/DDBJ databases">
        <authorList>
            <person name="Gilroy R."/>
        </authorList>
    </citation>
    <scope>NUCLEOTIDE SEQUENCE</scope>
    <source>
        <strain evidence="7">B1-13419</strain>
    </source>
</reference>
<dbReference type="Pfam" id="PF04542">
    <property type="entry name" value="Sigma70_r2"/>
    <property type="match status" value="1"/>
</dbReference>
<dbReference type="PANTHER" id="PTHR43133">
    <property type="entry name" value="RNA POLYMERASE ECF-TYPE SIGMA FACTO"/>
    <property type="match status" value="1"/>
</dbReference>
<gene>
    <name evidence="7" type="ORF">IAB91_02780</name>
</gene>
<feature type="domain" description="RNA polymerase sigma factor 70 region 4 type 2" evidence="6">
    <location>
        <begin position="121"/>
        <end position="161"/>
    </location>
</feature>
<dbReference type="PANTHER" id="PTHR43133:SF46">
    <property type="entry name" value="RNA POLYMERASE SIGMA-70 FACTOR ECF SUBFAMILY"/>
    <property type="match status" value="1"/>
</dbReference>
<dbReference type="Gene3D" id="1.10.1740.10">
    <property type="match status" value="1"/>
</dbReference>
<reference evidence="7" key="2">
    <citation type="journal article" date="2021" name="PeerJ">
        <title>Extensive microbial diversity within the chicken gut microbiome revealed by metagenomics and culture.</title>
        <authorList>
            <person name="Gilroy R."/>
            <person name="Ravi A."/>
            <person name="Getino M."/>
            <person name="Pursley I."/>
            <person name="Horton D.L."/>
            <person name="Alikhan N.F."/>
            <person name="Baker D."/>
            <person name="Gharbi K."/>
            <person name="Hall N."/>
            <person name="Watson M."/>
            <person name="Adriaenssens E.M."/>
            <person name="Foster-Nyarko E."/>
            <person name="Jarju S."/>
            <person name="Secka A."/>
            <person name="Antonio M."/>
            <person name="Oren A."/>
            <person name="Chaudhuri R.R."/>
            <person name="La Ragione R."/>
            <person name="Hildebrand F."/>
            <person name="Pallen M.J."/>
        </authorList>
    </citation>
    <scope>NUCLEOTIDE SEQUENCE</scope>
    <source>
        <strain evidence="7">B1-13419</strain>
    </source>
</reference>
<dbReference type="NCBIfam" id="TIGR02937">
    <property type="entry name" value="sigma70-ECF"/>
    <property type="match status" value="1"/>
</dbReference>
<keyword evidence="4" id="KW-0804">Transcription</keyword>
<dbReference type="InterPro" id="IPR014284">
    <property type="entry name" value="RNA_pol_sigma-70_dom"/>
</dbReference>
<dbReference type="Gene3D" id="1.10.10.10">
    <property type="entry name" value="Winged helix-like DNA-binding domain superfamily/Winged helix DNA-binding domain"/>
    <property type="match status" value="1"/>
</dbReference>
<evidence type="ECO:0000313" key="8">
    <source>
        <dbReference type="Proteomes" id="UP000823757"/>
    </source>
</evidence>
<dbReference type="InterPro" id="IPR013325">
    <property type="entry name" value="RNA_pol_sigma_r2"/>
</dbReference>
<dbReference type="InterPro" id="IPR013249">
    <property type="entry name" value="RNA_pol_sigma70_r4_t2"/>
</dbReference>